<dbReference type="RefSeq" id="WP_136463523.1">
    <property type="nucleotide sequence ID" value="NZ_SRKY01000003.1"/>
</dbReference>
<dbReference type="SMART" id="SM00320">
    <property type="entry name" value="WD40"/>
    <property type="match status" value="3"/>
</dbReference>
<dbReference type="InterPro" id="IPR019775">
    <property type="entry name" value="WD40_repeat_CS"/>
</dbReference>
<dbReference type="Gene3D" id="2.130.10.10">
    <property type="entry name" value="YVTN repeat-like/Quinoprotein amine dehydrogenase"/>
    <property type="match status" value="2"/>
</dbReference>
<gene>
    <name evidence="4" type="ORF">E4Z66_13400</name>
</gene>
<organism evidence="4 5">
    <name type="scientific">Aliishimia ponticola</name>
    <dbReference type="NCBI Taxonomy" id="2499833"/>
    <lineage>
        <taxon>Bacteria</taxon>
        <taxon>Pseudomonadati</taxon>
        <taxon>Pseudomonadota</taxon>
        <taxon>Alphaproteobacteria</taxon>
        <taxon>Rhodobacterales</taxon>
        <taxon>Paracoccaceae</taxon>
        <taxon>Aliishimia</taxon>
    </lineage>
</organism>
<evidence type="ECO:0000256" key="2">
    <source>
        <dbReference type="ARBA" id="ARBA00022737"/>
    </source>
</evidence>
<keyword evidence="1 3" id="KW-0853">WD repeat</keyword>
<proteinExistence type="predicted"/>
<evidence type="ECO:0000256" key="3">
    <source>
        <dbReference type="PROSITE-ProRule" id="PRU00221"/>
    </source>
</evidence>
<dbReference type="InterPro" id="IPR050505">
    <property type="entry name" value="WDR55/POC1"/>
</dbReference>
<accession>A0A4S4N9W5</accession>
<dbReference type="PANTHER" id="PTHR44019:SF8">
    <property type="entry name" value="POC1 CENTRIOLAR PROTEIN HOMOLOG"/>
    <property type="match status" value="1"/>
</dbReference>
<feature type="repeat" description="WD" evidence="3">
    <location>
        <begin position="186"/>
        <end position="220"/>
    </location>
</feature>
<reference evidence="4 5" key="1">
    <citation type="submission" date="2019-04" db="EMBL/GenBank/DDBJ databases">
        <title>Shimia ponticola sp. nov., isolated from seawater.</title>
        <authorList>
            <person name="Kim Y.-O."/>
            <person name="Yoon J.-H."/>
        </authorList>
    </citation>
    <scope>NUCLEOTIDE SEQUENCE [LARGE SCALE GENOMIC DNA]</scope>
    <source>
        <strain evidence="4 5">MYP11</strain>
    </source>
</reference>
<dbReference type="Proteomes" id="UP000306602">
    <property type="component" value="Unassembled WGS sequence"/>
</dbReference>
<protein>
    <submittedName>
        <fullName evidence="4">Uncharacterized protein</fullName>
    </submittedName>
</protein>
<dbReference type="PROSITE" id="PS50082">
    <property type="entry name" value="WD_REPEATS_2"/>
    <property type="match status" value="1"/>
</dbReference>
<dbReference type="InterPro" id="IPR015943">
    <property type="entry name" value="WD40/YVTN_repeat-like_dom_sf"/>
</dbReference>
<sequence length="351" mass="36703">MNIQLEPNLDRGIKTIAPGIEASERQLDANVTCLARQGDTIIAGLGNGEVVALDNGGMSVLARHEGAVTSAVSTTRGVVYSAGQDGVVYASTIGGAAKPIFQSGEWITALAVSPDQKRLVIAVGPRLIVLEEDQIIARFVDHPSTVTGVRFLSDGKRLAASRYNGVSIWSVEELRKPEDLKWAGSLTGMSVSPNDQYVVAATQDRELHVWDLVSGRDFRLGGYQRKVKAFGWTQDSTYLYTSGADVLVAWGLAGDPGAIPPVEIGYAFSQTISAVAETGRPDRMVAGYTDGSVMVGEARKGTAKIARSGNGALVTAIVADAALTTFAFGTGDGRVGTITLDSGADGTIGTA</sequence>
<keyword evidence="5" id="KW-1185">Reference proteome</keyword>
<comment type="caution">
    <text evidence="4">The sequence shown here is derived from an EMBL/GenBank/DDBJ whole genome shotgun (WGS) entry which is preliminary data.</text>
</comment>
<evidence type="ECO:0000256" key="1">
    <source>
        <dbReference type="ARBA" id="ARBA00022574"/>
    </source>
</evidence>
<keyword evidence="2" id="KW-0677">Repeat</keyword>
<evidence type="ECO:0000313" key="4">
    <source>
        <dbReference type="EMBL" id="THH36054.1"/>
    </source>
</evidence>
<dbReference type="OrthoDB" id="9814620at2"/>
<dbReference type="InterPro" id="IPR001680">
    <property type="entry name" value="WD40_rpt"/>
</dbReference>
<dbReference type="PROSITE" id="PS00678">
    <property type="entry name" value="WD_REPEATS_1"/>
    <property type="match status" value="1"/>
</dbReference>
<dbReference type="AlphaFoldDB" id="A0A4S4N9W5"/>
<dbReference type="EMBL" id="SRKY01000003">
    <property type="protein sequence ID" value="THH36054.1"/>
    <property type="molecule type" value="Genomic_DNA"/>
</dbReference>
<name>A0A4S4N9W5_9RHOB</name>
<evidence type="ECO:0000313" key="5">
    <source>
        <dbReference type="Proteomes" id="UP000306602"/>
    </source>
</evidence>
<dbReference type="PANTHER" id="PTHR44019">
    <property type="entry name" value="WD REPEAT-CONTAINING PROTEIN 55"/>
    <property type="match status" value="1"/>
</dbReference>
<dbReference type="SUPFAM" id="SSF69322">
    <property type="entry name" value="Tricorn protease domain 2"/>
    <property type="match status" value="1"/>
</dbReference>
<dbReference type="Pfam" id="PF00400">
    <property type="entry name" value="WD40"/>
    <property type="match status" value="2"/>
</dbReference>